<comment type="caution">
    <text evidence="1">The sequence shown here is derived from an EMBL/GenBank/DDBJ whole genome shotgun (WGS) entry which is preliminary data.</text>
</comment>
<accession>A0A7J2TAG9</accession>
<reference evidence="1" key="1">
    <citation type="journal article" date="2020" name="mSystems">
        <title>Genome- and Community-Level Interaction Insights into Carbon Utilization and Element Cycling Functions of Hydrothermarchaeota in Hydrothermal Sediment.</title>
        <authorList>
            <person name="Zhou Z."/>
            <person name="Liu Y."/>
            <person name="Xu W."/>
            <person name="Pan J."/>
            <person name="Luo Z.H."/>
            <person name="Li M."/>
        </authorList>
    </citation>
    <scope>NUCLEOTIDE SEQUENCE [LARGE SCALE GENOMIC DNA]</scope>
    <source>
        <strain evidence="1">SpSt-27</strain>
    </source>
</reference>
<evidence type="ECO:0000313" key="1">
    <source>
        <dbReference type="EMBL" id="HEH31010.1"/>
    </source>
</evidence>
<sequence length="86" mass="10204">MILKDFLDKTEHVVKTLIDQKTMLETLGVKLEELPSILKFTKEFKKELEELKKYMDLKIKGLIDKVLQLERIANNLSKRINVYIQK</sequence>
<protein>
    <submittedName>
        <fullName evidence="1">Uncharacterized protein</fullName>
    </submittedName>
</protein>
<name>A0A7J2TAG9_9CREN</name>
<dbReference type="AlphaFoldDB" id="A0A7J2TAG9"/>
<organism evidence="1">
    <name type="scientific">Ignisphaera aggregans</name>
    <dbReference type="NCBI Taxonomy" id="334771"/>
    <lineage>
        <taxon>Archaea</taxon>
        <taxon>Thermoproteota</taxon>
        <taxon>Thermoprotei</taxon>
        <taxon>Desulfurococcales</taxon>
        <taxon>Desulfurococcaceae</taxon>
        <taxon>Ignisphaera</taxon>
    </lineage>
</organism>
<gene>
    <name evidence="1" type="ORF">ENP99_02705</name>
</gene>
<proteinExistence type="predicted"/>
<dbReference type="EMBL" id="DSLL01000022">
    <property type="protein sequence ID" value="HEH31010.1"/>
    <property type="molecule type" value="Genomic_DNA"/>
</dbReference>